<dbReference type="SUPFAM" id="SSF51126">
    <property type="entry name" value="Pectin lyase-like"/>
    <property type="match status" value="1"/>
</dbReference>
<sequence>MKIFKNHLFLYSCASVILPLLQIVDVNAKGAPVEMCNSEAQFYQCSDGQKHTIKDKTYHLMTPEGVSPSLTSPRPIAIQVRGQDTVVDAIRIIFYNSDKQGFGHGVDVQGKAKAVLKSLYFEDIPVALYVDDGVIEMTHGVIDGRGAAVIASGERSRVALVSVHVETNSNHSASFLMTDGAELGFSDGAVYFKNNSAFSSERGGRFILDSLQVIGEAERMVGVDGDDTISEDYIFPKAVFDMGQGGSTLFRTGSVEVTDIHGLVIKSLPGVLTSGEKRGRNSFSRLQMTKVDIQDSTITIKGDKAYGMYFTKDLIQLIQNERENLQFSAIESGLGVVHLSKTAFTVPESTVIYSNNANAYIRFSEGTSVSGNLLLKAVNNSSVRVDADASKLRGGSQVYGGATADLYLIHGSEWVLTKNKRRESREFDFIDSSISSVALSDSTIVFDEHVSNGYQTLRIGRKIDEAGAGKLTREVYSAEGNVQIKLNVFLNNDGSFDPQKTDRILINGDVSGTTLVHMQNFPKIPDKKVHEGRDQSISIIQVSGIAQENSFKFANDYTTVNGFPYQYRIRGYGPGSSFGEADATQRLVAGDGKFWDFRLEGIYIKPEADSSETTAFTPLPSSSTSSNPVDSTSTPLTPVTPAPSPSAPSDPVDPSSTPSVPVKPGFSSELGIRAVVPQLSTYLLLPNALFYTGLMDFTSQNKKLETMRSISYGSLKGDEISVFFARGYGGSYHYASNLSAFEYGYGAELDYTALEAGVLLKEIESSCSRTFFGLMGTYGSLTLHPQNVEQSKKSTFDKWSVAAYGSLQHDRGFYMNGVFSYGLFRGDVFTFARGKVATLKGQQSSASLTSGKTFAIGCNGFIFDPQVQFVYQHLQFDHVRDVDNLDVDLGKFDQWMVRFGGRLSKLLSSSEERRVISFYGKLYFSHSFGDRQFVSFKRDFQLGAFGSSLEVGGGFNARVSPKFTLHGDIVYQHRLTKAGFSGVGFSAGLRYLF</sequence>
<feature type="domain" description="Autotransporter" evidence="2">
    <location>
        <begin position="716"/>
        <end position="993"/>
    </location>
</feature>
<comment type="caution">
    <text evidence="3">The sequence shown here is derived from an EMBL/GenBank/DDBJ whole genome shotgun (WGS) entry which is preliminary data.</text>
</comment>
<organism evidence="3 4">
    <name type="scientific">Candidatus Bartonella washoeensis Sb944nv</name>
    <dbReference type="NCBI Taxonomy" id="1094563"/>
    <lineage>
        <taxon>Bacteria</taxon>
        <taxon>Pseudomonadati</taxon>
        <taxon>Pseudomonadota</taxon>
        <taxon>Alphaproteobacteria</taxon>
        <taxon>Hyphomicrobiales</taxon>
        <taxon>Bartonellaceae</taxon>
        <taxon>Bartonella</taxon>
    </lineage>
</organism>
<dbReference type="Gene3D" id="2.40.128.130">
    <property type="entry name" value="Autotransporter beta-domain"/>
    <property type="match status" value="1"/>
</dbReference>
<dbReference type="InterPro" id="IPR012332">
    <property type="entry name" value="Autotransporter_pectin_lyase_C"/>
</dbReference>
<evidence type="ECO:0000259" key="2">
    <source>
        <dbReference type="PROSITE" id="PS51208"/>
    </source>
</evidence>
<dbReference type="NCBIfam" id="TIGR01414">
    <property type="entry name" value="autotrans_barl"/>
    <property type="match status" value="2"/>
</dbReference>
<dbReference type="Gene3D" id="2.160.20.20">
    <property type="match status" value="1"/>
</dbReference>
<dbReference type="InterPro" id="IPR036709">
    <property type="entry name" value="Autotransporte_beta_dom_sf"/>
</dbReference>
<dbReference type="PROSITE" id="PS51208">
    <property type="entry name" value="AUTOTRANSPORTER"/>
    <property type="match status" value="1"/>
</dbReference>
<dbReference type="PANTHER" id="PTHR35037">
    <property type="entry name" value="C-TERMINAL REGION OF AIDA-LIKE PROTEIN"/>
    <property type="match status" value="1"/>
</dbReference>
<keyword evidence="4" id="KW-1185">Reference proteome</keyword>
<feature type="compositionally biased region" description="Pro residues" evidence="1">
    <location>
        <begin position="638"/>
        <end position="648"/>
    </location>
</feature>
<dbReference type="Proteomes" id="UP000008947">
    <property type="component" value="Unassembled WGS sequence"/>
</dbReference>
<dbReference type="HOGENOM" id="CLU_007596_2_1_5"/>
<dbReference type="Pfam" id="PF18883">
    <property type="entry name" value="AC_1"/>
    <property type="match status" value="1"/>
</dbReference>
<name>J1J515_9HYPH</name>
<protein>
    <submittedName>
        <fullName evidence="3">Outer membrane autotransporter barrel domain-containing protein</fullName>
    </submittedName>
</protein>
<dbReference type="InterPro" id="IPR043990">
    <property type="entry name" value="AC_1"/>
</dbReference>
<dbReference type="eggNOG" id="COG3468">
    <property type="taxonomic scope" value="Bacteria"/>
</dbReference>
<dbReference type="PANTHER" id="PTHR35037:SF3">
    <property type="entry name" value="C-TERMINAL REGION OF AIDA-LIKE PROTEIN"/>
    <property type="match status" value="1"/>
</dbReference>
<dbReference type="GO" id="GO:0019867">
    <property type="term" value="C:outer membrane"/>
    <property type="evidence" value="ECO:0007669"/>
    <property type="project" value="InterPro"/>
</dbReference>
<dbReference type="Pfam" id="PF03797">
    <property type="entry name" value="Autotransporter"/>
    <property type="match status" value="1"/>
</dbReference>
<feature type="compositionally biased region" description="Low complexity" evidence="1">
    <location>
        <begin position="649"/>
        <end position="661"/>
    </location>
</feature>
<dbReference type="InterPro" id="IPR051551">
    <property type="entry name" value="Autotransporter_adhesion"/>
</dbReference>
<evidence type="ECO:0000256" key="1">
    <source>
        <dbReference type="SAM" id="MobiDB-lite"/>
    </source>
</evidence>
<dbReference type="InterPro" id="IPR006315">
    <property type="entry name" value="OM_autotransptr_brl_dom"/>
</dbReference>
<dbReference type="AlphaFoldDB" id="J1J515"/>
<evidence type="ECO:0000313" key="4">
    <source>
        <dbReference type="Proteomes" id="UP000008947"/>
    </source>
</evidence>
<dbReference type="EMBL" id="AILU01000033">
    <property type="protein sequence ID" value="EJF78805.1"/>
    <property type="molecule type" value="Genomic_DNA"/>
</dbReference>
<feature type="region of interest" description="Disordered" evidence="1">
    <location>
        <begin position="612"/>
        <end position="661"/>
    </location>
</feature>
<gene>
    <name evidence="3" type="ORF">MCQ_01184</name>
</gene>
<dbReference type="SMART" id="SM00869">
    <property type="entry name" value="Autotransporter"/>
    <property type="match status" value="1"/>
</dbReference>
<feature type="compositionally biased region" description="Low complexity" evidence="1">
    <location>
        <begin position="613"/>
        <end position="637"/>
    </location>
</feature>
<dbReference type="RefSeq" id="WP_006924165.1">
    <property type="nucleotide sequence ID" value="NZ_JH725024.1"/>
</dbReference>
<dbReference type="PATRIC" id="fig|1094563.3.peg.1361"/>
<dbReference type="SUPFAM" id="SSF103515">
    <property type="entry name" value="Autotransporter"/>
    <property type="match status" value="1"/>
</dbReference>
<dbReference type="InterPro" id="IPR005546">
    <property type="entry name" value="Autotransporte_beta"/>
</dbReference>
<dbReference type="InterPro" id="IPR011050">
    <property type="entry name" value="Pectin_lyase_fold/virulence"/>
</dbReference>
<evidence type="ECO:0000313" key="3">
    <source>
        <dbReference type="EMBL" id="EJF78805.1"/>
    </source>
</evidence>
<proteinExistence type="predicted"/>
<accession>J1J515</accession>
<reference evidence="3 4" key="1">
    <citation type="submission" date="2012-03" db="EMBL/GenBank/DDBJ databases">
        <title>The Genome Sequence of Bartonella washoensis Sb944nv.</title>
        <authorList>
            <consortium name="The Broad Institute Genome Sequencing Platform"/>
            <consortium name="The Broad Institute Genome Sequencing Center for Infectious Disease"/>
            <person name="Feldgarden M."/>
            <person name="Kirby J."/>
            <person name="Kosoy M."/>
            <person name="Birtles R."/>
            <person name="Probert W.S."/>
            <person name="Chiaraviglio L."/>
            <person name="Young S.K."/>
            <person name="Zeng Q."/>
            <person name="Gargeya S."/>
            <person name="Fitzgerald M."/>
            <person name="Haas B."/>
            <person name="Abouelleil A."/>
            <person name="Alvarado L."/>
            <person name="Arachchi H.M."/>
            <person name="Berlin A."/>
            <person name="Chapman S.B."/>
            <person name="Gearin G."/>
            <person name="Goldberg J."/>
            <person name="Griggs A."/>
            <person name="Gujja S."/>
            <person name="Hansen M."/>
            <person name="Heiman D."/>
            <person name="Howarth C."/>
            <person name="Larimer J."/>
            <person name="Lui A."/>
            <person name="MacDonald P.J.P."/>
            <person name="McCowen C."/>
            <person name="Montmayeur A."/>
            <person name="Murphy C."/>
            <person name="Neiman D."/>
            <person name="Pearson M."/>
            <person name="Priest M."/>
            <person name="Roberts A."/>
            <person name="Saif S."/>
            <person name="Shea T."/>
            <person name="Sisk P."/>
            <person name="Stolte C."/>
            <person name="Sykes S."/>
            <person name="Wortman J."/>
            <person name="Nusbaum C."/>
            <person name="Birren B."/>
        </authorList>
    </citation>
    <scope>NUCLEOTIDE SEQUENCE [LARGE SCALE GENOMIC DNA]</scope>
    <source>
        <strain evidence="3 4">Sb944nv</strain>
    </source>
</reference>